<feature type="region of interest" description="Disordered" evidence="1">
    <location>
        <begin position="1"/>
        <end position="26"/>
    </location>
</feature>
<gene>
    <name evidence="2" type="ORF">PTTG_29107</name>
</gene>
<feature type="region of interest" description="Disordered" evidence="1">
    <location>
        <begin position="40"/>
        <end position="81"/>
    </location>
</feature>
<name>A0A180G8J6_PUCT1</name>
<accession>A0A180G8J6</accession>
<feature type="compositionally biased region" description="Polar residues" evidence="1">
    <location>
        <begin position="42"/>
        <end position="54"/>
    </location>
</feature>
<feature type="compositionally biased region" description="Polar residues" evidence="1">
    <location>
        <begin position="1"/>
        <end position="11"/>
    </location>
</feature>
<proteinExistence type="predicted"/>
<dbReference type="AlphaFoldDB" id="A0A180G8J6"/>
<reference evidence="3" key="4">
    <citation type="submission" date="2025-05" db="UniProtKB">
        <authorList>
            <consortium name="EnsemblFungi"/>
        </authorList>
    </citation>
    <scope>IDENTIFICATION</scope>
    <source>
        <strain evidence="3">isolate 1-1 / race 1 (BBBD)</strain>
    </source>
</reference>
<feature type="region of interest" description="Disordered" evidence="1">
    <location>
        <begin position="448"/>
        <end position="487"/>
    </location>
</feature>
<dbReference type="EMBL" id="ADAS02000196">
    <property type="protein sequence ID" value="OAV88223.1"/>
    <property type="molecule type" value="Genomic_DNA"/>
</dbReference>
<evidence type="ECO:0000313" key="4">
    <source>
        <dbReference type="Proteomes" id="UP000005240"/>
    </source>
</evidence>
<evidence type="ECO:0000256" key="1">
    <source>
        <dbReference type="SAM" id="MobiDB-lite"/>
    </source>
</evidence>
<keyword evidence="4" id="KW-1185">Reference proteome</keyword>
<evidence type="ECO:0000313" key="3">
    <source>
        <dbReference type="EnsemblFungi" id="PTTG_29107-t43_1-p1"/>
    </source>
</evidence>
<reference evidence="2" key="1">
    <citation type="submission" date="2009-11" db="EMBL/GenBank/DDBJ databases">
        <authorList>
            <consortium name="The Broad Institute Genome Sequencing Platform"/>
            <person name="Ward D."/>
            <person name="Feldgarden M."/>
            <person name="Earl A."/>
            <person name="Young S.K."/>
            <person name="Zeng Q."/>
            <person name="Koehrsen M."/>
            <person name="Alvarado L."/>
            <person name="Berlin A."/>
            <person name="Bochicchio J."/>
            <person name="Borenstein D."/>
            <person name="Chapman S.B."/>
            <person name="Chen Z."/>
            <person name="Engels R."/>
            <person name="Freedman E."/>
            <person name="Gellesch M."/>
            <person name="Goldberg J."/>
            <person name="Griggs A."/>
            <person name="Gujja S."/>
            <person name="Heilman E."/>
            <person name="Heiman D."/>
            <person name="Hepburn T."/>
            <person name="Howarth C."/>
            <person name="Jen D."/>
            <person name="Larson L."/>
            <person name="Lewis B."/>
            <person name="Mehta T."/>
            <person name="Park D."/>
            <person name="Pearson M."/>
            <person name="Roberts A."/>
            <person name="Saif S."/>
            <person name="Shea T."/>
            <person name="Shenoy N."/>
            <person name="Sisk P."/>
            <person name="Stolte C."/>
            <person name="Sykes S."/>
            <person name="Thomson T."/>
            <person name="Walk T."/>
            <person name="White J."/>
            <person name="Yandava C."/>
            <person name="Izard J."/>
            <person name="Baranova O.V."/>
            <person name="Blanton J.M."/>
            <person name="Tanner A.C."/>
            <person name="Dewhirst F.E."/>
            <person name="Haas B."/>
            <person name="Nusbaum C."/>
            <person name="Birren B."/>
        </authorList>
    </citation>
    <scope>NUCLEOTIDE SEQUENCE [LARGE SCALE GENOMIC DNA]</scope>
    <source>
        <strain evidence="2">1-1 BBBD Race 1</strain>
    </source>
</reference>
<sequence>MSSNTVPSSLQPGNGGNGASPPGKDAAWIAALLDELVPKFQGQGNSSANDSEMGNGTRGKCQGPGDESQQQSTTDGSDRLNPEFVFANARKARNEAKAPRASGDLGGEALVEHHNKLSRSIQLFVKFFLGNPAKPQDYPRTPTAEELADQYLVEKRSAVIVEQLDRVRDALAGRPDSKIDYYVSVAEREIRCNIVLPPFTPATKADVERAFELAGISRITFEWAKAGGVSAWNSAVVDVLATKAIDWILRTTSLREDQVGQAPAIIQRWVQTKSREMREFQDMEVPACNKLKNEKIKKDQYLQWRKKIQTNRCSMVDKFFKQNIALADIVENKACGSDIKDSPNNHTPLSRIPDWRSHDLTTILHSLDKMVIAEGVHHKTIAANERLYARSMRNYKTTKGIFGVPRGLPLDSYDKFYWARISPHKQDTILKVPAIGLAQIAEDLRKMCNRSTPPSGSGPAATDARGQEASNTTQRGAPSGRGWFNAH</sequence>
<evidence type="ECO:0000313" key="2">
    <source>
        <dbReference type="EMBL" id="OAV88223.1"/>
    </source>
</evidence>
<reference evidence="2" key="2">
    <citation type="submission" date="2016-05" db="EMBL/GenBank/DDBJ databases">
        <title>Comparative analysis highlights variable genome content of wheat rusts and divergence of the mating loci.</title>
        <authorList>
            <person name="Cuomo C.A."/>
            <person name="Bakkeren G."/>
            <person name="Szabo L."/>
            <person name="Khalil H."/>
            <person name="Joly D."/>
            <person name="Goldberg J."/>
            <person name="Young S."/>
            <person name="Zeng Q."/>
            <person name="Fellers J."/>
        </authorList>
    </citation>
    <scope>NUCLEOTIDE SEQUENCE [LARGE SCALE GENOMIC DNA]</scope>
    <source>
        <strain evidence="2">1-1 BBBD Race 1</strain>
    </source>
</reference>
<dbReference type="EnsemblFungi" id="PTTG_29107-t43_1">
    <property type="protein sequence ID" value="PTTG_29107-t43_1-p1"/>
    <property type="gene ID" value="PTTG_29107"/>
</dbReference>
<reference evidence="3 4" key="3">
    <citation type="journal article" date="2017" name="G3 (Bethesda)">
        <title>Comparative analysis highlights variable genome content of wheat rusts and divergence of the mating loci.</title>
        <authorList>
            <person name="Cuomo C.A."/>
            <person name="Bakkeren G."/>
            <person name="Khalil H.B."/>
            <person name="Panwar V."/>
            <person name="Joly D."/>
            <person name="Linning R."/>
            <person name="Sakthikumar S."/>
            <person name="Song X."/>
            <person name="Adiconis X."/>
            <person name="Fan L."/>
            <person name="Goldberg J.M."/>
            <person name="Levin J.Z."/>
            <person name="Young S."/>
            <person name="Zeng Q."/>
            <person name="Anikster Y."/>
            <person name="Bruce M."/>
            <person name="Wang M."/>
            <person name="Yin C."/>
            <person name="McCallum B."/>
            <person name="Szabo L.J."/>
            <person name="Hulbert S."/>
            <person name="Chen X."/>
            <person name="Fellers J.P."/>
        </authorList>
    </citation>
    <scope>NUCLEOTIDE SEQUENCE</scope>
    <source>
        <strain evidence="4">Isolate 1-1 / race 1 (BBBD)</strain>
        <strain evidence="3">isolate 1-1 / race 1 (BBBD)</strain>
    </source>
</reference>
<organism evidence="2">
    <name type="scientific">Puccinia triticina (isolate 1-1 / race 1 (BBBD))</name>
    <name type="common">Brown leaf rust fungus</name>
    <dbReference type="NCBI Taxonomy" id="630390"/>
    <lineage>
        <taxon>Eukaryota</taxon>
        <taxon>Fungi</taxon>
        <taxon>Dikarya</taxon>
        <taxon>Basidiomycota</taxon>
        <taxon>Pucciniomycotina</taxon>
        <taxon>Pucciniomycetes</taxon>
        <taxon>Pucciniales</taxon>
        <taxon>Pucciniaceae</taxon>
        <taxon>Puccinia</taxon>
    </lineage>
</organism>
<protein>
    <submittedName>
        <fullName evidence="2 3">Uncharacterized protein</fullName>
    </submittedName>
</protein>
<dbReference type="VEuPathDB" id="FungiDB:PTTG_29107"/>
<dbReference type="Proteomes" id="UP000005240">
    <property type="component" value="Unassembled WGS sequence"/>
</dbReference>